<organism evidence="1 2">
    <name type="scientific">Penicillium cf. griseofulvum</name>
    <dbReference type="NCBI Taxonomy" id="2972120"/>
    <lineage>
        <taxon>Eukaryota</taxon>
        <taxon>Fungi</taxon>
        <taxon>Dikarya</taxon>
        <taxon>Ascomycota</taxon>
        <taxon>Pezizomycotina</taxon>
        <taxon>Eurotiomycetes</taxon>
        <taxon>Eurotiomycetidae</taxon>
        <taxon>Eurotiales</taxon>
        <taxon>Aspergillaceae</taxon>
        <taxon>Penicillium</taxon>
    </lineage>
</organism>
<protein>
    <submittedName>
        <fullName evidence="1">Uncharacterized protein</fullName>
    </submittedName>
</protein>
<dbReference type="AlphaFoldDB" id="A0A9W9IZR3"/>
<gene>
    <name evidence="1" type="ORF">N7472_010660</name>
</gene>
<dbReference type="EMBL" id="JAPQKP010000006">
    <property type="protein sequence ID" value="KAJ5185820.1"/>
    <property type="molecule type" value="Genomic_DNA"/>
</dbReference>
<comment type="caution">
    <text evidence="1">The sequence shown here is derived from an EMBL/GenBank/DDBJ whole genome shotgun (WGS) entry which is preliminary data.</text>
</comment>
<reference evidence="1" key="2">
    <citation type="journal article" date="2023" name="IMA Fungus">
        <title>Comparative genomic study of the Penicillium genus elucidates a diverse pangenome and 15 lateral gene transfer events.</title>
        <authorList>
            <person name="Petersen C."/>
            <person name="Sorensen T."/>
            <person name="Nielsen M.R."/>
            <person name="Sondergaard T.E."/>
            <person name="Sorensen J.L."/>
            <person name="Fitzpatrick D.A."/>
            <person name="Frisvad J.C."/>
            <person name="Nielsen K.L."/>
        </authorList>
    </citation>
    <scope>NUCLEOTIDE SEQUENCE</scope>
    <source>
        <strain evidence="1">IBT 16849</strain>
    </source>
</reference>
<dbReference type="OrthoDB" id="276276at2759"/>
<dbReference type="Proteomes" id="UP001150879">
    <property type="component" value="Unassembled WGS sequence"/>
</dbReference>
<reference evidence="1" key="1">
    <citation type="submission" date="2022-11" db="EMBL/GenBank/DDBJ databases">
        <authorList>
            <person name="Petersen C."/>
        </authorList>
    </citation>
    <scope>NUCLEOTIDE SEQUENCE</scope>
    <source>
        <strain evidence="1">IBT 16849</strain>
    </source>
</reference>
<name>A0A9W9IZR3_9EURO</name>
<evidence type="ECO:0000313" key="1">
    <source>
        <dbReference type="EMBL" id="KAJ5185820.1"/>
    </source>
</evidence>
<sequence>MSIAIYNAGPPLGYYSLPIPIDLAIVNIPLDRLEELYPDI</sequence>
<accession>A0A9W9IZR3</accession>
<evidence type="ECO:0000313" key="2">
    <source>
        <dbReference type="Proteomes" id="UP001150879"/>
    </source>
</evidence>
<keyword evidence="2" id="KW-1185">Reference proteome</keyword>
<proteinExistence type="predicted"/>